<dbReference type="InterPro" id="IPR001279">
    <property type="entry name" value="Metallo-B-lactamas"/>
</dbReference>
<evidence type="ECO:0000259" key="3">
    <source>
        <dbReference type="Pfam" id="PF16661"/>
    </source>
</evidence>
<reference evidence="4 5" key="1">
    <citation type="submission" date="2021-02" db="EMBL/GenBank/DDBJ databases">
        <title>Variation within the Batrachochytrium salamandrivorans European outbreak.</title>
        <authorList>
            <person name="Kelly M."/>
            <person name="Pasmans F."/>
            <person name="Shea T.P."/>
            <person name="Munoz J.F."/>
            <person name="Carranza S."/>
            <person name="Cuomo C.A."/>
            <person name="Martel A."/>
        </authorList>
    </citation>
    <scope>NUCLEOTIDE SEQUENCE [LARGE SCALE GENOMIC DNA]</scope>
    <source>
        <strain evidence="4 5">AMFP18/2</strain>
    </source>
</reference>
<gene>
    <name evidence="4" type="ORF">BASA50_005364</name>
</gene>
<sequence>MHLRRFEFNSQDWLLLCGKETILVGCGLPRLCPFISNKTMTGPLDNTQLSTPLIPDVFRTLPWSSIDLIIIPSFRDISGLPYALTYTSFQGSVVCSEPTADFGRLRTIQWLAQCRARKNLIRSGVLLWNVDIPFTDADVNRSFDKITRVRFGEMLKVGRIEICGQSSGTVLGGTAWTIQIEDYKIGILSDLSLSESIPKRADLAGFDTSDCVISTAVLSPRIHSHRLSKALSSIWPHIHKALNENGTVVFISELCGHMFDLVEIVDHLLSAGGFDQIAIHMLSAYAQEAFLHANIQGEWMSDLRRDQLVTASQPLISSRLESKLRLFYHSTMVSLAGQPNPRLVIATDAQQAIAAAEFLDSVRDHEAPKPLIVVVDCDPADVFDWAPLLKCPTEPAMNSIEVQHAASLLNIQQLVFAKQCSSTKGIALLRRSEPMRKCILDESILLHKGWTNPSHSTTSTMGNIKPILGKMKGHLDLSSTRLVAISSEISHEAESLQDPQKRAEWTRRLSSKIPDAIVTETEEGTNISNPTIGNITLTQVGSIRIESLNAQGLKKLKEWVVQ</sequence>
<keyword evidence="2" id="KW-0539">Nucleus</keyword>
<protein>
    <recommendedName>
        <fullName evidence="3">Metallo-beta-lactamase domain-containing protein</fullName>
    </recommendedName>
</protein>
<evidence type="ECO:0000313" key="4">
    <source>
        <dbReference type="EMBL" id="KAH6596067.1"/>
    </source>
</evidence>
<accession>A0ABQ8FE32</accession>
<dbReference type="PANTHER" id="PTHR46094">
    <property type="entry name" value="INTEGRATOR COMPLEX SUBUNIT 9"/>
    <property type="match status" value="1"/>
</dbReference>
<dbReference type="Gene3D" id="3.60.15.10">
    <property type="entry name" value="Ribonuclease Z/Hydroxyacylglutathione hydrolase-like"/>
    <property type="match status" value="1"/>
</dbReference>
<feature type="domain" description="Metallo-beta-lactamase" evidence="3">
    <location>
        <begin position="65"/>
        <end position="183"/>
    </location>
</feature>
<dbReference type="SUPFAM" id="SSF56281">
    <property type="entry name" value="Metallo-hydrolase/oxidoreductase"/>
    <property type="match status" value="1"/>
</dbReference>
<evidence type="ECO:0000256" key="2">
    <source>
        <dbReference type="ARBA" id="ARBA00023242"/>
    </source>
</evidence>
<dbReference type="Proteomes" id="UP001648503">
    <property type="component" value="Unassembled WGS sequence"/>
</dbReference>
<name>A0ABQ8FE32_9FUNG</name>
<dbReference type="EMBL" id="JAFCIX010000249">
    <property type="protein sequence ID" value="KAH6596067.1"/>
    <property type="molecule type" value="Genomic_DNA"/>
</dbReference>
<dbReference type="Pfam" id="PF16661">
    <property type="entry name" value="Lactamase_B_6"/>
    <property type="match status" value="1"/>
</dbReference>
<dbReference type="InterPro" id="IPR027074">
    <property type="entry name" value="Integrator_9su"/>
</dbReference>
<dbReference type="InterPro" id="IPR036866">
    <property type="entry name" value="RibonucZ/Hydroxyglut_hydro"/>
</dbReference>
<comment type="subcellular location">
    <subcellularLocation>
        <location evidence="1">Nucleus</location>
    </subcellularLocation>
</comment>
<evidence type="ECO:0000313" key="5">
    <source>
        <dbReference type="Proteomes" id="UP001648503"/>
    </source>
</evidence>
<dbReference type="PANTHER" id="PTHR46094:SF1">
    <property type="entry name" value="INTEGRATOR COMPLEX SUBUNIT 9"/>
    <property type="match status" value="1"/>
</dbReference>
<keyword evidence="5" id="KW-1185">Reference proteome</keyword>
<evidence type="ECO:0000256" key="1">
    <source>
        <dbReference type="ARBA" id="ARBA00004123"/>
    </source>
</evidence>
<comment type="caution">
    <text evidence="4">The sequence shown here is derived from an EMBL/GenBank/DDBJ whole genome shotgun (WGS) entry which is preliminary data.</text>
</comment>
<proteinExistence type="predicted"/>
<organism evidence="4 5">
    <name type="scientific">Batrachochytrium salamandrivorans</name>
    <dbReference type="NCBI Taxonomy" id="1357716"/>
    <lineage>
        <taxon>Eukaryota</taxon>
        <taxon>Fungi</taxon>
        <taxon>Fungi incertae sedis</taxon>
        <taxon>Chytridiomycota</taxon>
        <taxon>Chytridiomycota incertae sedis</taxon>
        <taxon>Chytridiomycetes</taxon>
        <taxon>Rhizophydiales</taxon>
        <taxon>Rhizophydiales incertae sedis</taxon>
        <taxon>Batrachochytrium</taxon>
    </lineage>
</organism>